<keyword evidence="3" id="KW-1185">Reference proteome</keyword>
<dbReference type="EMBL" id="FNVU01000012">
    <property type="protein sequence ID" value="SEG81064.1"/>
    <property type="molecule type" value="Genomic_DNA"/>
</dbReference>
<sequence length="190" mass="19927">MTLLGRLLRNRRSGATHLAWNLPNLQGPEQLAVTSAHFGDGETMPRETGAKNIGGDNLSPQLSWTAPPSGTVQLLLVVEDIDVPMAKPAVHCVALIDPAAGELGAGALAARRPAAGVRVLRATIGRGYHGPGPIKGHGPHRYVFQLFALGAPLDEAAGTVPVDRARPRTLLPAVTAPVLARGRLTGVYER</sequence>
<evidence type="ECO:0000313" key="3">
    <source>
        <dbReference type="Proteomes" id="UP000236754"/>
    </source>
</evidence>
<dbReference type="SUPFAM" id="SSF49777">
    <property type="entry name" value="PEBP-like"/>
    <property type="match status" value="1"/>
</dbReference>
<name>A0A1H6D7L3_9ACTN</name>
<reference evidence="2 3" key="1">
    <citation type="submission" date="2016-10" db="EMBL/GenBank/DDBJ databases">
        <authorList>
            <person name="de Groot N.N."/>
        </authorList>
    </citation>
    <scope>NUCLEOTIDE SEQUENCE [LARGE SCALE GENOMIC DNA]</scope>
    <source>
        <strain evidence="2 3">CGMCC 4.2023</strain>
    </source>
</reference>
<organism evidence="2 3">
    <name type="scientific">Actinacidiphila yanglinensis</name>
    <dbReference type="NCBI Taxonomy" id="310779"/>
    <lineage>
        <taxon>Bacteria</taxon>
        <taxon>Bacillati</taxon>
        <taxon>Actinomycetota</taxon>
        <taxon>Actinomycetes</taxon>
        <taxon>Kitasatosporales</taxon>
        <taxon>Streptomycetaceae</taxon>
        <taxon>Actinacidiphila</taxon>
    </lineage>
</organism>
<protein>
    <recommendedName>
        <fullName evidence="4">PEBP family protein</fullName>
    </recommendedName>
</protein>
<dbReference type="CDD" id="cd00865">
    <property type="entry name" value="PEBP_bact_arch"/>
    <property type="match status" value="1"/>
</dbReference>
<evidence type="ECO:0008006" key="4">
    <source>
        <dbReference type="Google" id="ProtNLM"/>
    </source>
</evidence>
<dbReference type="Pfam" id="PF01161">
    <property type="entry name" value="PBP"/>
    <property type="match status" value="1"/>
</dbReference>
<dbReference type="InterPro" id="IPR008914">
    <property type="entry name" value="PEBP"/>
</dbReference>
<dbReference type="InterPro" id="IPR005247">
    <property type="entry name" value="YbhB_YbcL/LppC-like"/>
</dbReference>
<dbReference type="RefSeq" id="WP_103888440.1">
    <property type="nucleotide sequence ID" value="NZ_FNVU01000012.1"/>
</dbReference>
<dbReference type="OrthoDB" id="9797506at2"/>
<dbReference type="AlphaFoldDB" id="A0A1H6D7L3"/>
<evidence type="ECO:0000256" key="1">
    <source>
        <dbReference type="ARBA" id="ARBA00007120"/>
    </source>
</evidence>
<evidence type="ECO:0000313" key="2">
    <source>
        <dbReference type="EMBL" id="SEG81064.1"/>
    </source>
</evidence>
<gene>
    <name evidence="2" type="ORF">SAMN05216223_112157</name>
</gene>
<proteinExistence type="inferred from homology"/>
<dbReference type="Gene3D" id="3.90.280.10">
    <property type="entry name" value="PEBP-like"/>
    <property type="match status" value="1"/>
</dbReference>
<comment type="similarity">
    <text evidence="1">Belongs to the UPF0098 family.</text>
</comment>
<dbReference type="InterPro" id="IPR036610">
    <property type="entry name" value="PEBP-like_sf"/>
</dbReference>
<accession>A0A1H6D7L3</accession>
<dbReference type="Proteomes" id="UP000236754">
    <property type="component" value="Unassembled WGS sequence"/>
</dbReference>